<dbReference type="OrthoDB" id="9793253at2"/>
<dbReference type="KEGG" id="dti:Desti_2911"/>
<dbReference type="eggNOG" id="ENOG502ZA7Y">
    <property type="taxonomic scope" value="Bacteria"/>
</dbReference>
<dbReference type="PATRIC" id="fig|706587.4.peg.3310"/>
<dbReference type="STRING" id="706587.Desti_2911"/>
<keyword evidence="2" id="KW-1185">Reference proteome</keyword>
<evidence type="ECO:0000313" key="2">
    <source>
        <dbReference type="Proteomes" id="UP000006055"/>
    </source>
</evidence>
<dbReference type="EMBL" id="CP003360">
    <property type="protein sequence ID" value="AFM25580.1"/>
    <property type="molecule type" value="Genomic_DNA"/>
</dbReference>
<dbReference type="RefSeq" id="WP_014810717.1">
    <property type="nucleotide sequence ID" value="NC_018025.1"/>
</dbReference>
<dbReference type="Pfam" id="PF19620">
    <property type="entry name" value="DUF6125"/>
    <property type="match status" value="1"/>
</dbReference>
<dbReference type="HOGENOM" id="CLU_1128605_0_0_7"/>
<gene>
    <name evidence="1" type="ordered locus">Desti_2911</name>
</gene>
<sequence length="259" mass="29102">MNGVTMADEKTKPVDVTELSKDELLRFIGVTLGDVLVHYGMWFTEALHHQGPDLALEMERDVLNRYAPLALMRLAPHFGIQMEGNVPKILAEKSREELLFLAGDIAKTWLTGDGLWFQAVEAARGMAEAKQTNDTCWSHFAKMEAFKLKGFLGIGANEGLEALERAIKLRIYTIINAHSSSWDQDGSLIFTVTECRVQSARRKKGLDDYPCKSAGIIEYSEFARAVDPRIATECVWCPPDRIPDDAFCRWRFSIDTSQG</sequence>
<evidence type="ECO:0008006" key="3">
    <source>
        <dbReference type="Google" id="ProtNLM"/>
    </source>
</evidence>
<protein>
    <recommendedName>
        <fullName evidence="3">Cytosolic protein</fullName>
    </recommendedName>
</protein>
<evidence type="ECO:0000313" key="1">
    <source>
        <dbReference type="EMBL" id="AFM25580.1"/>
    </source>
</evidence>
<organism evidence="1 2">
    <name type="scientific">Desulfomonile tiedjei (strain ATCC 49306 / DSM 6799 / DCB-1)</name>
    <dbReference type="NCBI Taxonomy" id="706587"/>
    <lineage>
        <taxon>Bacteria</taxon>
        <taxon>Pseudomonadati</taxon>
        <taxon>Thermodesulfobacteriota</taxon>
        <taxon>Desulfomonilia</taxon>
        <taxon>Desulfomonilales</taxon>
        <taxon>Desulfomonilaceae</taxon>
        <taxon>Desulfomonile</taxon>
    </lineage>
</organism>
<dbReference type="AlphaFoldDB" id="I4C7N9"/>
<dbReference type="Proteomes" id="UP000006055">
    <property type="component" value="Chromosome"/>
</dbReference>
<accession>I4C7N9</accession>
<name>I4C7N9_DESTA</name>
<proteinExistence type="predicted"/>
<reference evidence="2" key="1">
    <citation type="submission" date="2012-06" db="EMBL/GenBank/DDBJ databases">
        <title>Complete sequence of chromosome of Desulfomonile tiedjei DSM 6799.</title>
        <authorList>
            <person name="Lucas S."/>
            <person name="Copeland A."/>
            <person name="Lapidus A."/>
            <person name="Glavina del Rio T."/>
            <person name="Dalin E."/>
            <person name="Tice H."/>
            <person name="Bruce D."/>
            <person name="Goodwin L."/>
            <person name="Pitluck S."/>
            <person name="Peters L."/>
            <person name="Ovchinnikova G."/>
            <person name="Zeytun A."/>
            <person name="Lu M."/>
            <person name="Kyrpides N."/>
            <person name="Mavromatis K."/>
            <person name="Ivanova N."/>
            <person name="Brettin T."/>
            <person name="Detter J.C."/>
            <person name="Han C."/>
            <person name="Larimer F."/>
            <person name="Land M."/>
            <person name="Hauser L."/>
            <person name="Markowitz V."/>
            <person name="Cheng J.-F."/>
            <person name="Hugenholtz P."/>
            <person name="Woyke T."/>
            <person name="Wu D."/>
            <person name="Spring S."/>
            <person name="Schroeder M."/>
            <person name="Brambilla E."/>
            <person name="Klenk H.-P."/>
            <person name="Eisen J.A."/>
        </authorList>
    </citation>
    <scope>NUCLEOTIDE SEQUENCE [LARGE SCALE GENOMIC DNA]</scope>
    <source>
        <strain evidence="2">ATCC 49306 / DSM 6799 / DCB-1</strain>
    </source>
</reference>